<keyword evidence="2" id="KW-1185">Reference proteome</keyword>
<name>A0ACB8SSP4_9AGAM</name>
<organism evidence="1 2">
    <name type="scientific">Artomyces pyxidatus</name>
    <dbReference type="NCBI Taxonomy" id="48021"/>
    <lineage>
        <taxon>Eukaryota</taxon>
        <taxon>Fungi</taxon>
        <taxon>Dikarya</taxon>
        <taxon>Basidiomycota</taxon>
        <taxon>Agaricomycotina</taxon>
        <taxon>Agaricomycetes</taxon>
        <taxon>Russulales</taxon>
        <taxon>Auriscalpiaceae</taxon>
        <taxon>Artomyces</taxon>
    </lineage>
</organism>
<sequence length="190" mass="20692">MRPAYRWPPPSPMPLRSESPRPQDTAAAQGVRASQQVPSRYAAPGLYYQQSQGRAQPQAPVPSQPYAPQAAAMANKSMYYAPYTEQHSPDFADRSSASAFSSRETGNPFPSYPHSPAMRSYHADVQGPLTGPELTAPAPGSTAWGSHTDSAYDTRRPSRDGDREGTPPGLFSSRRRMRGLSDKVLVTGRQ</sequence>
<evidence type="ECO:0000313" key="1">
    <source>
        <dbReference type="EMBL" id="KAI0059238.1"/>
    </source>
</evidence>
<evidence type="ECO:0000313" key="2">
    <source>
        <dbReference type="Proteomes" id="UP000814140"/>
    </source>
</evidence>
<protein>
    <submittedName>
        <fullName evidence="1">Uncharacterized protein</fullName>
    </submittedName>
</protein>
<comment type="caution">
    <text evidence="1">The sequence shown here is derived from an EMBL/GenBank/DDBJ whole genome shotgun (WGS) entry which is preliminary data.</text>
</comment>
<accession>A0ACB8SSP4</accession>
<dbReference type="EMBL" id="MU277228">
    <property type="protein sequence ID" value="KAI0059238.1"/>
    <property type="molecule type" value="Genomic_DNA"/>
</dbReference>
<gene>
    <name evidence="1" type="ORF">BV25DRAFT_1160016</name>
</gene>
<dbReference type="Proteomes" id="UP000814140">
    <property type="component" value="Unassembled WGS sequence"/>
</dbReference>
<reference evidence="1" key="1">
    <citation type="submission" date="2021-03" db="EMBL/GenBank/DDBJ databases">
        <authorList>
            <consortium name="DOE Joint Genome Institute"/>
            <person name="Ahrendt S."/>
            <person name="Looney B.P."/>
            <person name="Miyauchi S."/>
            <person name="Morin E."/>
            <person name="Drula E."/>
            <person name="Courty P.E."/>
            <person name="Chicoki N."/>
            <person name="Fauchery L."/>
            <person name="Kohler A."/>
            <person name="Kuo A."/>
            <person name="Labutti K."/>
            <person name="Pangilinan J."/>
            <person name="Lipzen A."/>
            <person name="Riley R."/>
            <person name="Andreopoulos W."/>
            <person name="He G."/>
            <person name="Johnson J."/>
            <person name="Barry K.W."/>
            <person name="Grigoriev I.V."/>
            <person name="Nagy L."/>
            <person name="Hibbett D."/>
            <person name="Henrissat B."/>
            <person name="Matheny P.B."/>
            <person name="Labbe J."/>
            <person name="Martin F."/>
        </authorList>
    </citation>
    <scope>NUCLEOTIDE SEQUENCE</scope>
    <source>
        <strain evidence="1">HHB10654</strain>
    </source>
</reference>
<reference evidence="1" key="2">
    <citation type="journal article" date="2022" name="New Phytol.">
        <title>Evolutionary transition to the ectomycorrhizal habit in the genomes of a hyperdiverse lineage of mushroom-forming fungi.</title>
        <authorList>
            <person name="Looney B."/>
            <person name="Miyauchi S."/>
            <person name="Morin E."/>
            <person name="Drula E."/>
            <person name="Courty P.E."/>
            <person name="Kohler A."/>
            <person name="Kuo A."/>
            <person name="LaButti K."/>
            <person name="Pangilinan J."/>
            <person name="Lipzen A."/>
            <person name="Riley R."/>
            <person name="Andreopoulos W."/>
            <person name="He G."/>
            <person name="Johnson J."/>
            <person name="Nolan M."/>
            <person name="Tritt A."/>
            <person name="Barry K.W."/>
            <person name="Grigoriev I.V."/>
            <person name="Nagy L.G."/>
            <person name="Hibbett D."/>
            <person name="Henrissat B."/>
            <person name="Matheny P.B."/>
            <person name="Labbe J."/>
            <person name="Martin F.M."/>
        </authorList>
    </citation>
    <scope>NUCLEOTIDE SEQUENCE</scope>
    <source>
        <strain evidence="1">HHB10654</strain>
    </source>
</reference>
<proteinExistence type="predicted"/>